<reference evidence="2 3" key="1">
    <citation type="submission" date="2020-02" db="EMBL/GenBank/DDBJ databases">
        <title>Draft genome sequence of Haematococcus lacustris strain NIES-144.</title>
        <authorList>
            <person name="Morimoto D."/>
            <person name="Nakagawa S."/>
            <person name="Yoshida T."/>
            <person name="Sawayama S."/>
        </authorList>
    </citation>
    <scope>NUCLEOTIDE SEQUENCE [LARGE SCALE GENOMIC DNA]</scope>
    <source>
        <strain evidence="2 3">NIES-144</strain>
    </source>
</reference>
<feature type="region of interest" description="Disordered" evidence="1">
    <location>
        <begin position="25"/>
        <end position="60"/>
    </location>
</feature>
<evidence type="ECO:0000256" key="1">
    <source>
        <dbReference type="SAM" id="MobiDB-lite"/>
    </source>
</evidence>
<accession>A0A699ZDP5</accession>
<organism evidence="2 3">
    <name type="scientific">Haematococcus lacustris</name>
    <name type="common">Green alga</name>
    <name type="synonym">Haematococcus pluvialis</name>
    <dbReference type="NCBI Taxonomy" id="44745"/>
    <lineage>
        <taxon>Eukaryota</taxon>
        <taxon>Viridiplantae</taxon>
        <taxon>Chlorophyta</taxon>
        <taxon>core chlorophytes</taxon>
        <taxon>Chlorophyceae</taxon>
        <taxon>CS clade</taxon>
        <taxon>Chlamydomonadales</taxon>
        <taxon>Haematococcaceae</taxon>
        <taxon>Haematococcus</taxon>
    </lineage>
</organism>
<evidence type="ECO:0000313" key="2">
    <source>
        <dbReference type="EMBL" id="GFH20827.1"/>
    </source>
</evidence>
<keyword evidence="3" id="KW-1185">Reference proteome</keyword>
<dbReference type="Proteomes" id="UP000485058">
    <property type="component" value="Unassembled WGS sequence"/>
</dbReference>
<dbReference type="EMBL" id="BLLF01001705">
    <property type="protein sequence ID" value="GFH20827.1"/>
    <property type="molecule type" value="Genomic_DNA"/>
</dbReference>
<protein>
    <submittedName>
        <fullName evidence="2">Uncharacterized protein</fullName>
    </submittedName>
</protein>
<dbReference type="AlphaFoldDB" id="A0A699ZDP5"/>
<gene>
    <name evidence="2" type="ORF">HaLaN_18016</name>
</gene>
<sequence length="60" mass="6614">MSKTVPAFTFRRQFSLYKVLQSRRVGVSPRADYKQAGPGQVKPAVSRRTLSASDSASPRS</sequence>
<proteinExistence type="predicted"/>
<comment type="caution">
    <text evidence="2">The sequence shown here is derived from an EMBL/GenBank/DDBJ whole genome shotgun (WGS) entry which is preliminary data.</text>
</comment>
<feature type="compositionally biased region" description="Polar residues" evidence="1">
    <location>
        <begin position="48"/>
        <end position="60"/>
    </location>
</feature>
<name>A0A699ZDP5_HAELA</name>
<evidence type="ECO:0000313" key="3">
    <source>
        <dbReference type="Proteomes" id="UP000485058"/>
    </source>
</evidence>